<accession>E2AJK2</accession>
<dbReference type="STRING" id="104421.E2AJK2"/>
<dbReference type="PANTHER" id="PTHR14728">
    <property type="entry name" value="PROTEIN AURORA BOREALIS"/>
    <property type="match status" value="1"/>
</dbReference>
<dbReference type="GO" id="GO:0051301">
    <property type="term" value="P:cell division"/>
    <property type="evidence" value="ECO:0007669"/>
    <property type="project" value="UniProtKB-KW"/>
</dbReference>
<dbReference type="InterPro" id="IPR023252">
    <property type="entry name" value="Aurora_borealis_protein"/>
</dbReference>
<evidence type="ECO:0000313" key="8">
    <source>
        <dbReference type="Proteomes" id="UP000000311"/>
    </source>
</evidence>
<reference evidence="7 8" key="1">
    <citation type="journal article" date="2010" name="Science">
        <title>Genomic comparison of the ants Camponotus floridanus and Harpegnathos saltator.</title>
        <authorList>
            <person name="Bonasio R."/>
            <person name="Zhang G."/>
            <person name="Ye C."/>
            <person name="Mutti N.S."/>
            <person name="Fang X."/>
            <person name="Qin N."/>
            <person name="Donahue G."/>
            <person name="Yang P."/>
            <person name="Li Q."/>
            <person name="Li C."/>
            <person name="Zhang P."/>
            <person name="Huang Z."/>
            <person name="Berger S.L."/>
            <person name="Reinberg D."/>
            <person name="Wang J."/>
            <person name="Liebig J."/>
        </authorList>
    </citation>
    <scope>NUCLEOTIDE SEQUENCE [LARGE SCALE GENOMIC DNA]</scope>
    <source>
        <strain evidence="8">C129</strain>
    </source>
</reference>
<name>E2AJK2_CAMFO</name>
<dbReference type="GO" id="GO:0019901">
    <property type="term" value="F:protein kinase binding"/>
    <property type="evidence" value="ECO:0007669"/>
    <property type="project" value="TreeGrafter"/>
</dbReference>
<keyword evidence="8" id="KW-1185">Reference proteome</keyword>
<keyword evidence="4" id="KW-0498">Mitosis</keyword>
<keyword evidence="3" id="KW-0132">Cell division</keyword>
<evidence type="ECO:0000256" key="4">
    <source>
        <dbReference type="ARBA" id="ARBA00022776"/>
    </source>
</evidence>
<dbReference type="AlphaFoldDB" id="E2AJK2"/>
<evidence type="ECO:0000256" key="6">
    <source>
        <dbReference type="SAM" id="MobiDB-lite"/>
    </source>
</evidence>
<evidence type="ECO:0000256" key="1">
    <source>
        <dbReference type="ARBA" id="ARBA00010963"/>
    </source>
</evidence>
<dbReference type="GO" id="GO:0007088">
    <property type="term" value="P:regulation of mitotic nuclear division"/>
    <property type="evidence" value="ECO:0007669"/>
    <property type="project" value="TreeGrafter"/>
</dbReference>
<protein>
    <recommendedName>
        <fullName evidence="2">Protein aurora borealis</fullName>
    </recommendedName>
</protein>
<dbReference type="OMA" id="IPSPWEI"/>
<dbReference type="EMBL" id="GL440027">
    <property type="protein sequence ID" value="EFN66397.1"/>
    <property type="molecule type" value="Genomic_DNA"/>
</dbReference>
<evidence type="ECO:0000256" key="5">
    <source>
        <dbReference type="ARBA" id="ARBA00023306"/>
    </source>
</evidence>
<sequence>MEQARWNTPSKVRRVDSPLINNLWMYRTPVKQNELRLRRPFESHNQNNAQSLPFTGLSTHITPPSKLRKLITKNPFEPDLINRLHLPVISPTIFTKVSSPMQESPGFKWNIDELAHMKPAKIEEFPVHQVHTPDPELEIKAQAAIDRFFKQNYIIPSPWDIRQKETKPSLNTPNRPLDDLNSTKDLSKSKKEAWSQTVLSLPFNLPQNVEEALKPFFTFTQEQNTDGDDVNLSYNSLRRKLVFNHDEYTDNDGFISLSPVKTNTSMTLSCSPPQSGMFVYGTPLKRLLQTEQNKSSAVKSKSISPPDISPIHTTENNVLCEKIARSSRSAIRLDFAMDMSTDNVVMGKSENSINGYHLFLLLKFKVLNTSLDKNDMKHTEDNHEIISIHNDETNVCDSINMEELPRCINSVNMDTVYFDAVLFNDKEDNNDIDLKIKTEIKNSVQKNHRQNNTMFGTFDQQSISNSVQDTGYQTYSMNSTMHTVDNYSNISVNYKTHRNEQVTSKNNNTQLSWRENIGSVFSSTPSKCNKN</sequence>
<dbReference type="InParanoid" id="E2AJK2"/>
<dbReference type="GO" id="GO:0005737">
    <property type="term" value="C:cytoplasm"/>
    <property type="evidence" value="ECO:0007669"/>
    <property type="project" value="TreeGrafter"/>
</dbReference>
<gene>
    <name evidence="7" type="ORF">EAG_07755</name>
</gene>
<organism evidence="8">
    <name type="scientific">Camponotus floridanus</name>
    <name type="common">Florida carpenter ant</name>
    <dbReference type="NCBI Taxonomy" id="104421"/>
    <lineage>
        <taxon>Eukaryota</taxon>
        <taxon>Metazoa</taxon>
        <taxon>Ecdysozoa</taxon>
        <taxon>Arthropoda</taxon>
        <taxon>Hexapoda</taxon>
        <taxon>Insecta</taxon>
        <taxon>Pterygota</taxon>
        <taxon>Neoptera</taxon>
        <taxon>Endopterygota</taxon>
        <taxon>Hymenoptera</taxon>
        <taxon>Apocrita</taxon>
        <taxon>Aculeata</taxon>
        <taxon>Formicoidea</taxon>
        <taxon>Formicidae</taxon>
        <taxon>Formicinae</taxon>
        <taxon>Camponotus</taxon>
    </lineage>
</organism>
<dbReference type="GO" id="GO:0060236">
    <property type="term" value="P:regulation of mitotic spindle organization"/>
    <property type="evidence" value="ECO:0007669"/>
    <property type="project" value="TreeGrafter"/>
</dbReference>
<comment type="similarity">
    <text evidence="1">Belongs to the BORA family.</text>
</comment>
<keyword evidence="5" id="KW-0131">Cell cycle</keyword>
<dbReference type="PANTHER" id="PTHR14728:SF2">
    <property type="entry name" value="PROTEIN AURORA BOREALIS"/>
    <property type="match status" value="1"/>
</dbReference>
<evidence type="ECO:0000256" key="3">
    <source>
        <dbReference type="ARBA" id="ARBA00022618"/>
    </source>
</evidence>
<dbReference type="Pfam" id="PF15280">
    <property type="entry name" value="BORA_N"/>
    <property type="match status" value="1"/>
</dbReference>
<dbReference type="PRINTS" id="PR02038">
    <property type="entry name" value="AURORABORA"/>
</dbReference>
<dbReference type="Proteomes" id="UP000000311">
    <property type="component" value="Unassembled WGS sequence"/>
</dbReference>
<proteinExistence type="inferred from homology"/>
<evidence type="ECO:0000256" key="2">
    <source>
        <dbReference type="ARBA" id="ARBA00020055"/>
    </source>
</evidence>
<evidence type="ECO:0000313" key="7">
    <source>
        <dbReference type="EMBL" id="EFN66397.1"/>
    </source>
</evidence>
<dbReference type="OrthoDB" id="10020858at2759"/>
<feature type="region of interest" description="Disordered" evidence="6">
    <location>
        <begin position="164"/>
        <end position="183"/>
    </location>
</feature>
<dbReference type="GO" id="GO:0005634">
    <property type="term" value="C:nucleus"/>
    <property type="evidence" value="ECO:0007669"/>
    <property type="project" value="TreeGrafter"/>
</dbReference>